<proteinExistence type="predicted"/>
<evidence type="ECO:0000313" key="3">
    <source>
        <dbReference type="Proteomes" id="UP000092462"/>
    </source>
</evidence>
<dbReference type="GO" id="GO:0003676">
    <property type="term" value="F:nucleic acid binding"/>
    <property type="evidence" value="ECO:0007669"/>
    <property type="project" value="InterPro"/>
</dbReference>
<dbReference type="EMBL" id="AJVK01034589">
    <property type="status" value="NOT_ANNOTATED_CDS"/>
    <property type="molecule type" value="Genomic_DNA"/>
</dbReference>
<dbReference type="Gene3D" id="3.30.420.10">
    <property type="entry name" value="Ribonuclease H-like superfamily/Ribonuclease H"/>
    <property type="match status" value="1"/>
</dbReference>
<name>A0A1B0D7Z1_PHLPP</name>
<dbReference type="Proteomes" id="UP000092462">
    <property type="component" value="Unassembled WGS sequence"/>
</dbReference>
<reference evidence="2" key="1">
    <citation type="submission" date="2022-08" db="UniProtKB">
        <authorList>
            <consortium name="EnsemblMetazoa"/>
        </authorList>
    </citation>
    <scope>IDENTIFICATION</scope>
    <source>
        <strain evidence="2">Israel</strain>
    </source>
</reference>
<dbReference type="VEuPathDB" id="VectorBase:PPAI003664"/>
<accession>A0A1B0D7Z1</accession>
<keyword evidence="3" id="KW-1185">Reference proteome</keyword>
<dbReference type="InterPro" id="IPR038717">
    <property type="entry name" value="Tc1-like_DDE_dom"/>
</dbReference>
<sequence>MKSRDYIGVIRGSLIPILTQECRDGYIFKQDNARVDVSSDTLDWFDAQNIRVLPWPACSPGLNPVENLWDILVRTVYAENRCYNNDGEITAAAFQAWANIDQNTITRLITAMPNRIFELIEKKGKAISY</sequence>
<dbReference type="InterPro" id="IPR036397">
    <property type="entry name" value="RNaseH_sf"/>
</dbReference>
<dbReference type="Pfam" id="PF13358">
    <property type="entry name" value="DDE_3"/>
    <property type="match status" value="1"/>
</dbReference>
<dbReference type="EnsemblMetazoa" id="PPAI003664-RA">
    <property type="protein sequence ID" value="PPAI003664-PA"/>
    <property type="gene ID" value="PPAI003664"/>
</dbReference>
<dbReference type="AlphaFoldDB" id="A0A1B0D7Z1"/>
<organism evidence="2 3">
    <name type="scientific">Phlebotomus papatasi</name>
    <name type="common">Sandfly</name>
    <dbReference type="NCBI Taxonomy" id="29031"/>
    <lineage>
        <taxon>Eukaryota</taxon>
        <taxon>Metazoa</taxon>
        <taxon>Ecdysozoa</taxon>
        <taxon>Arthropoda</taxon>
        <taxon>Hexapoda</taxon>
        <taxon>Insecta</taxon>
        <taxon>Pterygota</taxon>
        <taxon>Neoptera</taxon>
        <taxon>Endopterygota</taxon>
        <taxon>Diptera</taxon>
        <taxon>Nematocera</taxon>
        <taxon>Psychodoidea</taxon>
        <taxon>Psychodidae</taxon>
        <taxon>Phlebotomus</taxon>
        <taxon>Phlebotomus</taxon>
    </lineage>
</organism>
<feature type="domain" description="Tc1-like transposase DDE" evidence="1">
    <location>
        <begin position="26"/>
        <end position="80"/>
    </location>
</feature>
<protein>
    <recommendedName>
        <fullName evidence="1">Tc1-like transposase DDE domain-containing protein</fullName>
    </recommendedName>
</protein>
<evidence type="ECO:0000313" key="2">
    <source>
        <dbReference type="EnsemblMetazoa" id="PPAI003664-PA"/>
    </source>
</evidence>
<evidence type="ECO:0000259" key="1">
    <source>
        <dbReference type="Pfam" id="PF13358"/>
    </source>
</evidence>